<evidence type="ECO:0000256" key="4">
    <source>
        <dbReference type="SAM" id="MobiDB-lite"/>
    </source>
</evidence>
<dbReference type="SMART" id="SM00354">
    <property type="entry name" value="HTH_LACI"/>
    <property type="match status" value="1"/>
</dbReference>
<dbReference type="PANTHER" id="PTHR30146:SF109">
    <property type="entry name" value="HTH-TYPE TRANSCRIPTIONAL REGULATOR GALS"/>
    <property type="match status" value="1"/>
</dbReference>
<feature type="domain" description="HTH lacI-type" evidence="5">
    <location>
        <begin position="1"/>
        <end position="47"/>
    </location>
</feature>
<proteinExistence type="predicted"/>
<dbReference type="PANTHER" id="PTHR30146">
    <property type="entry name" value="LACI-RELATED TRANSCRIPTIONAL REPRESSOR"/>
    <property type="match status" value="1"/>
</dbReference>
<dbReference type="Gene3D" id="3.40.50.2300">
    <property type="match status" value="2"/>
</dbReference>
<protein>
    <submittedName>
        <fullName evidence="6">LacI family DNA-binding transcriptional regulator</fullName>
    </submittedName>
</protein>
<evidence type="ECO:0000256" key="1">
    <source>
        <dbReference type="ARBA" id="ARBA00023015"/>
    </source>
</evidence>
<keyword evidence="1" id="KW-0805">Transcription regulation</keyword>
<name>A0A9D9NCA7_9SPIO</name>
<dbReference type="GO" id="GO:0003700">
    <property type="term" value="F:DNA-binding transcription factor activity"/>
    <property type="evidence" value="ECO:0007669"/>
    <property type="project" value="TreeGrafter"/>
</dbReference>
<evidence type="ECO:0000259" key="5">
    <source>
        <dbReference type="PROSITE" id="PS50932"/>
    </source>
</evidence>
<organism evidence="6 7">
    <name type="scientific">Candidatus Ornithospirochaeta stercoravium</name>
    <dbReference type="NCBI Taxonomy" id="2840897"/>
    <lineage>
        <taxon>Bacteria</taxon>
        <taxon>Pseudomonadati</taxon>
        <taxon>Spirochaetota</taxon>
        <taxon>Spirochaetia</taxon>
        <taxon>Spirochaetales</taxon>
        <taxon>Spirochaetaceae</taxon>
        <taxon>Spirochaetaceae incertae sedis</taxon>
        <taxon>Candidatus Ornithospirochaeta</taxon>
    </lineage>
</organism>
<dbReference type="Proteomes" id="UP000810292">
    <property type="component" value="Unassembled WGS sequence"/>
</dbReference>
<dbReference type="Pfam" id="PF13377">
    <property type="entry name" value="Peripla_BP_3"/>
    <property type="match status" value="1"/>
</dbReference>
<keyword evidence="2 6" id="KW-0238">DNA-binding</keyword>
<dbReference type="InterPro" id="IPR028082">
    <property type="entry name" value="Peripla_BP_I"/>
</dbReference>
<feature type="compositionally biased region" description="Polar residues" evidence="4">
    <location>
        <begin position="1"/>
        <end position="13"/>
    </location>
</feature>
<dbReference type="CDD" id="cd01392">
    <property type="entry name" value="HTH_LacI"/>
    <property type="match status" value="1"/>
</dbReference>
<dbReference type="Gene3D" id="1.10.260.40">
    <property type="entry name" value="lambda repressor-like DNA-binding domains"/>
    <property type="match status" value="1"/>
</dbReference>
<evidence type="ECO:0000256" key="3">
    <source>
        <dbReference type="ARBA" id="ARBA00023163"/>
    </source>
</evidence>
<dbReference type="SUPFAM" id="SSF47413">
    <property type="entry name" value="lambda repressor-like DNA-binding domains"/>
    <property type="match status" value="1"/>
</dbReference>
<reference evidence="6" key="1">
    <citation type="submission" date="2020-10" db="EMBL/GenBank/DDBJ databases">
        <authorList>
            <person name="Gilroy R."/>
        </authorList>
    </citation>
    <scope>NUCLEOTIDE SEQUENCE</scope>
    <source>
        <strain evidence="6">14700</strain>
    </source>
</reference>
<feature type="region of interest" description="Disordered" evidence="4">
    <location>
        <begin position="1"/>
        <end position="22"/>
    </location>
</feature>
<accession>A0A9D9NCA7</accession>
<dbReference type="EMBL" id="JADIMF010000006">
    <property type="protein sequence ID" value="MBO8468241.1"/>
    <property type="molecule type" value="Genomic_DNA"/>
</dbReference>
<evidence type="ECO:0000313" key="6">
    <source>
        <dbReference type="EMBL" id="MBO8468241.1"/>
    </source>
</evidence>
<keyword evidence="3" id="KW-0804">Transcription</keyword>
<dbReference type="AlphaFoldDB" id="A0A9D9NCA7"/>
<sequence length="318" mass="34621">MANVSPSTVTHTLNGKRPVKGETKERVKEAIDKLGYVPSWNASRLKGRYSGVIGCLATDISETFVNQIVRGIEQGLAGGTETLLFVSLVEFADDYEAAFRFLQSHDIDGLLICHHIIPEEKLVHLKGNIPVVSLNMDLEDTVSVIADSEGGGALAADHLYSAGMRKPAVICGPENRVSARTRYKGFCDRLKALSIPLPADPCFGGYDADHGYEACNELLSKGTHFDGLFAGNDYIAAGAITALQEHGIRVPEDVKVVGFDNRDFSSFWNPPITTFQQPLGEMGLIGMGILRNLIANGSVGEKRYVLEPKLIMRKSSRR</sequence>
<dbReference type="Pfam" id="PF00356">
    <property type="entry name" value="LacI"/>
    <property type="match status" value="1"/>
</dbReference>
<gene>
    <name evidence="6" type="ORF">IAA72_00465</name>
</gene>
<dbReference type="InterPro" id="IPR010982">
    <property type="entry name" value="Lambda_DNA-bd_dom_sf"/>
</dbReference>
<evidence type="ECO:0000313" key="7">
    <source>
        <dbReference type="Proteomes" id="UP000810292"/>
    </source>
</evidence>
<evidence type="ECO:0000256" key="2">
    <source>
        <dbReference type="ARBA" id="ARBA00023125"/>
    </source>
</evidence>
<dbReference type="GO" id="GO:0000976">
    <property type="term" value="F:transcription cis-regulatory region binding"/>
    <property type="evidence" value="ECO:0007669"/>
    <property type="project" value="TreeGrafter"/>
</dbReference>
<dbReference type="InterPro" id="IPR000843">
    <property type="entry name" value="HTH_LacI"/>
</dbReference>
<dbReference type="SUPFAM" id="SSF53822">
    <property type="entry name" value="Periplasmic binding protein-like I"/>
    <property type="match status" value="1"/>
</dbReference>
<comment type="caution">
    <text evidence="6">The sequence shown here is derived from an EMBL/GenBank/DDBJ whole genome shotgun (WGS) entry which is preliminary data.</text>
</comment>
<dbReference type="PROSITE" id="PS50932">
    <property type="entry name" value="HTH_LACI_2"/>
    <property type="match status" value="1"/>
</dbReference>
<dbReference type="CDD" id="cd06267">
    <property type="entry name" value="PBP1_LacI_sugar_binding-like"/>
    <property type="match status" value="1"/>
</dbReference>
<reference evidence="6" key="2">
    <citation type="journal article" date="2021" name="PeerJ">
        <title>Extensive microbial diversity within the chicken gut microbiome revealed by metagenomics and culture.</title>
        <authorList>
            <person name="Gilroy R."/>
            <person name="Ravi A."/>
            <person name="Getino M."/>
            <person name="Pursley I."/>
            <person name="Horton D.L."/>
            <person name="Alikhan N.F."/>
            <person name="Baker D."/>
            <person name="Gharbi K."/>
            <person name="Hall N."/>
            <person name="Watson M."/>
            <person name="Adriaenssens E.M."/>
            <person name="Foster-Nyarko E."/>
            <person name="Jarju S."/>
            <person name="Secka A."/>
            <person name="Antonio M."/>
            <person name="Oren A."/>
            <person name="Chaudhuri R.R."/>
            <person name="La Ragione R."/>
            <person name="Hildebrand F."/>
            <person name="Pallen M.J."/>
        </authorList>
    </citation>
    <scope>NUCLEOTIDE SEQUENCE</scope>
    <source>
        <strain evidence="6">14700</strain>
    </source>
</reference>
<dbReference type="InterPro" id="IPR046335">
    <property type="entry name" value="LacI/GalR-like_sensor"/>
</dbReference>